<feature type="domain" description="FLZ-type" evidence="6">
    <location>
        <begin position="196"/>
        <end position="239"/>
    </location>
</feature>
<dbReference type="PROSITE" id="PS51795">
    <property type="entry name" value="ZF_FLZ"/>
    <property type="match status" value="1"/>
</dbReference>
<evidence type="ECO:0000313" key="7">
    <source>
        <dbReference type="EMBL" id="MED6185266.1"/>
    </source>
</evidence>
<keyword evidence="8" id="KW-1185">Reference proteome</keyword>
<dbReference type="InterPro" id="IPR044604">
    <property type="entry name" value="FLZ12/13/14"/>
</dbReference>
<comment type="caution">
    <text evidence="7">The sequence shown here is derived from an EMBL/GenBank/DDBJ whole genome shotgun (WGS) entry which is preliminary data.</text>
</comment>
<feature type="zinc finger region" description="FLZ-type" evidence="4">
    <location>
        <begin position="196"/>
        <end position="239"/>
    </location>
</feature>
<reference evidence="7 8" key="1">
    <citation type="journal article" date="2023" name="Plants (Basel)">
        <title>Bridging the Gap: Combining Genomics and Transcriptomics Approaches to Understand Stylosanthes scabra, an Orphan Legume from the Brazilian Caatinga.</title>
        <authorList>
            <person name="Ferreira-Neto J.R.C."/>
            <person name="da Silva M.D."/>
            <person name="Binneck E."/>
            <person name="de Melo N.F."/>
            <person name="da Silva R.H."/>
            <person name="de Melo A.L.T.M."/>
            <person name="Pandolfi V."/>
            <person name="Bustamante F.O."/>
            <person name="Brasileiro-Vidal A.C."/>
            <person name="Benko-Iseppon A.M."/>
        </authorList>
    </citation>
    <scope>NUCLEOTIDE SEQUENCE [LARGE SCALE GENOMIC DNA]</scope>
    <source>
        <tissue evidence="7">Leaves</tissue>
    </source>
</reference>
<dbReference type="EMBL" id="JASCZI010181674">
    <property type="protein sequence ID" value="MED6185266.1"/>
    <property type="molecule type" value="Genomic_DNA"/>
</dbReference>
<protein>
    <recommendedName>
        <fullName evidence="6">FLZ-type domain-containing protein</fullName>
    </recommendedName>
</protein>
<keyword evidence="2" id="KW-0479">Metal-binding</keyword>
<keyword evidence="3" id="KW-0862">Zinc</keyword>
<proteinExistence type="inferred from homology"/>
<dbReference type="InterPro" id="IPR007650">
    <property type="entry name" value="Zf-FLZ_dom"/>
</dbReference>
<evidence type="ECO:0000256" key="1">
    <source>
        <dbReference type="ARBA" id="ARBA00009374"/>
    </source>
</evidence>
<dbReference type="Pfam" id="PF04570">
    <property type="entry name" value="zf-FLZ"/>
    <property type="match status" value="1"/>
</dbReference>
<dbReference type="Proteomes" id="UP001341840">
    <property type="component" value="Unassembled WGS sequence"/>
</dbReference>
<keyword evidence="3" id="KW-0863">Zinc-finger</keyword>
<dbReference type="PANTHER" id="PTHR47208">
    <property type="entry name" value="OS02G0174800 PROTEIN"/>
    <property type="match status" value="1"/>
</dbReference>
<evidence type="ECO:0000256" key="3">
    <source>
        <dbReference type="ARBA" id="ARBA00022771"/>
    </source>
</evidence>
<evidence type="ECO:0000256" key="4">
    <source>
        <dbReference type="PROSITE-ProRule" id="PRU01131"/>
    </source>
</evidence>
<gene>
    <name evidence="7" type="ORF">PIB30_055405</name>
</gene>
<evidence type="ECO:0000256" key="5">
    <source>
        <dbReference type="SAM" id="MobiDB-lite"/>
    </source>
</evidence>
<name>A0ABU6WHB4_9FABA</name>
<evidence type="ECO:0000259" key="6">
    <source>
        <dbReference type="PROSITE" id="PS51795"/>
    </source>
</evidence>
<sequence>MLGKRTRPVMIGKLSELLVSGGRAAAISEAIGSPRSPLDLMKMQSPSSSSPKGLKSYDHGGVGLAIVVALDNEIFPKHAVSVCNCTATTPNSMNRDRSRPIPVHNTKQNQQQHGLLLFHDHDDTNDVPNSSSEDYTYVTYRIPNNKTITKVYYDGGEEGRNLRHDYRINNNVGVVRTTTQNLVVDEGDEASFSKSDFLSSCYLCRKKLHGKDIYMYRGEKGFCSPECRSRQIMIEERKEVCRSEASRSVEVSSSPYKRDQMFSTGIIAL</sequence>
<feature type="region of interest" description="Disordered" evidence="5">
    <location>
        <begin position="35"/>
        <end position="55"/>
    </location>
</feature>
<organism evidence="7 8">
    <name type="scientific">Stylosanthes scabra</name>
    <dbReference type="NCBI Taxonomy" id="79078"/>
    <lineage>
        <taxon>Eukaryota</taxon>
        <taxon>Viridiplantae</taxon>
        <taxon>Streptophyta</taxon>
        <taxon>Embryophyta</taxon>
        <taxon>Tracheophyta</taxon>
        <taxon>Spermatophyta</taxon>
        <taxon>Magnoliopsida</taxon>
        <taxon>eudicotyledons</taxon>
        <taxon>Gunneridae</taxon>
        <taxon>Pentapetalae</taxon>
        <taxon>rosids</taxon>
        <taxon>fabids</taxon>
        <taxon>Fabales</taxon>
        <taxon>Fabaceae</taxon>
        <taxon>Papilionoideae</taxon>
        <taxon>50 kb inversion clade</taxon>
        <taxon>dalbergioids sensu lato</taxon>
        <taxon>Dalbergieae</taxon>
        <taxon>Pterocarpus clade</taxon>
        <taxon>Stylosanthes</taxon>
    </lineage>
</organism>
<accession>A0ABU6WHB4</accession>
<evidence type="ECO:0000256" key="2">
    <source>
        <dbReference type="ARBA" id="ARBA00022723"/>
    </source>
</evidence>
<evidence type="ECO:0000313" key="8">
    <source>
        <dbReference type="Proteomes" id="UP001341840"/>
    </source>
</evidence>
<comment type="similarity">
    <text evidence="1">Belongs to the FLZ family.</text>
</comment>
<dbReference type="PANTHER" id="PTHR47208:SF8">
    <property type="entry name" value="DUF581 FAMILY PROTEIN"/>
    <property type="match status" value="1"/>
</dbReference>